<dbReference type="EMBL" id="MT144528">
    <property type="protein sequence ID" value="QJA54680.1"/>
    <property type="molecule type" value="Genomic_DNA"/>
</dbReference>
<dbReference type="AlphaFoldDB" id="A0A6H2A5H1"/>
<evidence type="ECO:0000313" key="1">
    <source>
        <dbReference type="EMBL" id="QJA54680.1"/>
    </source>
</evidence>
<protein>
    <submittedName>
        <fullName evidence="1">Uncharacterized protein</fullName>
    </submittedName>
</protein>
<sequence>MTRDEAFQEYEEALAKIDKQSHEAREKARIALRERLKILRDTAHEELKAIRIIEQKTKRSRYVRRKNDEMPIL</sequence>
<name>A0A6H2A5H1_9ZZZZ</name>
<organism evidence="1">
    <name type="scientific">viral metagenome</name>
    <dbReference type="NCBI Taxonomy" id="1070528"/>
    <lineage>
        <taxon>unclassified sequences</taxon>
        <taxon>metagenomes</taxon>
        <taxon>organismal metagenomes</taxon>
    </lineage>
</organism>
<gene>
    <name evidence="1" type="ORF">TM448A05523_0007</name>
</gene>
<reference evidence="1" key="1">
    <citation type="submission" date="2020-03" db="EMBL/GenBank/DDBJ databases">
        <title>The deep terrestrial virosphere.</title>
        <authorList>
            <person name="Holmfeldt K."/>
            <person name="Nilsson E."/>
            <person name="Simone D."/>
            <person name="Lopez-Fernandez M."/>
            <person name="Wu X."/>
            <person name="de Brujin I."/>
            <person name="Lundin D."/>
            <person name="Andersson A."/>
            <person name="Bertilsson S."/>
            <person name="Dopson M."/>
        </authorList>
    </citation>
    <scope>NUCLEOTIDE SEQUENCE</scope>
    <source>
        <strain evidence="1">TM448A05523</strain>
    </source>
</reference>
<accession>A0A6H2A5H1</accession>
<proteinExistence type="predicted"/>